<dbReference type="Proteomes" id="UP000287033">
    <property type="component" value="Unassembled WGS sequence"/>
</dbReference>
<protein>
    <submittedName>
        <fullName evidence="1">Uncharacterized protein</fullName>
    </submittedName>
</protein>
<comment type="caution">
    <text evidence="1">The sequence shown here is derived from an EMBL/GenBank/DDBJ whole genome shotgun (WGS) entry which is preliminary data.</text>
</comment>
<sequence length="79" mass="8488">MQPGYMAQYNIEALSDAVWTLGTVYLKLSLEESGDYAQCGRETGLVRCRDLAQCSLETGPSTSVDSDRLALVRLGGGAQ</sequence>
<accession>A0A401TC41</accession>
<dbReference type="AlphaFoldDB" id="A0A401TC41"/>
<keyword evidence="2" id="KW-1185">Reference proteome</keyword>
<evidence type="ECO:0000313" key="2">
    <source>
        <dbReference type="Proteomes" id="UP000287033"/>
    </source>
</evidence>
<dbReference type="EMBL" id="BEZZ01032816">
    <property type="protein sequence ID" value="GCC40174.1"/>
    <property type="molecule type" value="Genomic_DNA"/>
</dbReference>
<name>A0A401TC41_CHIPU</name>
<reference evidence="1 2" key="1">
    <citation type="journal article" date="2018" name="Nat. Ecol. Evol.">
        <title>Shark genomes provide insights into elasmobranch evolution and the origin of vertebrates.</title>
        <authorList>
            <person name="Hara Y"/>
            <person name="Yamaguchi K"/>
            <person name="Onimaru K"/>
            <person name="Kadota M"/>
            <person name="Koyanagi M"/>
            <person name="Keeley SD"/>
            <person name="Tatsumi K"/>
            <person name="Tanaka K"/>
            <person name="Motone F"/>
            <person name="Kageyama Y"/>
            <person name="Nozu R"/>
            <person name="Adachi N"/>
            <person name="Nishimura O"/>
            <person name="Nakagawa R"/>
            <person name="Tanegashima C"/>
            <person name="Kiyatake I"/>
            <person name="Matsumoto R"/>
            <person name="Murakumo K"/>
            <person name="Nishida K"/>
            <person name="Terakita A"/>
            <person name="Kuratani S"/>
            <person name="Sato K"/>
            <person name="Hyodo S Kuraku.S."/>
        </authorList>
    </citation>
    <scope>NUCLEOTIDE SEQUENCE [LARGE SCALE GENOMIC DNA]</scope>
</reference>
<evidence type="ECO:0000313" key="1">
    <source>
        <dbReference type="EMBL" id="GCC40174.1"/>
    </source>
</evidence>
<proteinExistence type="predicted"/>
<organism evidence="1 2">
    <name type="scientific">Chiloscyllium punctatum</name>
    <name type="common">Brownbanded bambooshark</name>
    <name type="synonym">Hemiscyllium punctatum</name>
    <dbReference type="NCBI Taxonomy" id="137246"/>
    <lineage>
        <taxon>Eukaryota</taxon>
        <taxon>Metazoa</taxon>
        <taxon>Chordata</taxon>
        <taxon>Craniata</taxon>
        <taxon>Vertebrata</taxon>
        <taxon>Chondrichthyes</taxon>
        <taxon>Elasmobranchii</taxon>
        <taxon>Galeomorphii</taxon>
        <taxon>Galeoidea</taxon>
        <taxon>Orectolobiformes</taxon>
        <taxon>Hemiscylliidae</taxon>
        <taxon>Chiloscyllium</taxon>
    </lineage>
</organism>
<gene>
    <name evidence="1" type="ORF">chiPu_0024109</name>
</gene>